<dbReference type="AlphaFoldDB" id="A0A8C2Y797"/>
<dbReference type="Proteomes" id="UP000694412">
    <property type="component" value="Chromosome 23"/>
</dbReference>
<protein>
    <submittedName>
        <fullName evidence="1">Uncharacterized protein</fullName>
    </submittedName>
</protein>
<proteinExistence type="predicted"/>
<dbReference type="Ensembl" id="ENSCJPT00005008503.1">
    <property type="protein sequence ID" value="ENSCJPP00005005193.1"/>
    <property type="gene ID" value="ENSCJPG00005005019.1"/>
</dbReference>
<reference evidence="1" key="2">
    <citation type="submission" date="2025-08" db="UniProtKB">
        <authorList>
            <consortium name="Ensembl"/>
        </authorList>
    </citation>
    <scope>IDENTIFICATION</scope>
</reference>
<name>A0A8C2Y797_COTJA</name>
<dbReference type="GeneTree" id="ENSGT00940000177851"/>
<organism evidence="1 2">
    <name type="scientific">Coturnix japonica</name>
    <name type="common">Japanese quail</name>
    <name type="synonym">Coturnix coturnix japonica</name>
    <dbReference type="NCBI Taxonomy" id="93934"/>
    <lineage>
        <taxon>Eukaryota</taxon>
        <taxon>Metazoa</taxon>
        <taxon>Chordata</taxon>
        <taxon>Craniata</taxon>
        <taxon>Vertebrata</taxon>
        <taxon>Euteleostomi</taxon>
        <taxon>Archelosauria</taxon>
        <taxon>Archosauria</taxon>
        <taxon>Dinosauria</taxon>
        <taxon>Saurischia</taxon>
        <taxon>Theropoda</taxon>
        <taxon>Coelurosauria</taxon>
        <taxon>Aves</taxon>
        <taxon>Neognathae</taxon>
        <taxon>Galloanserae</taxon>
        <taxon>Galliformes</taxon>
        <taxon>Phasianidae</taxon>
        <taxon>Perdicinae</taxon>
        <taxon>Coturnix</taxon>
    </lineage>
</organism>
<keyword evidence="2" id="KW-1185">Reference proteome</keyword>
<evidence type="ECO:0000313" key="2">
    <source>
        <dbReference type="Proteomes" id="UP000694412"/>
    </source>
</evidence>
<accession>A0A8C2Y797</accession>
<reference evidence="1" key="3">
    <citation type="submission" date="2025-09" db="UniProtKB">
        <authorList>
            <consortium name="Ensembl"/>
        </authorList>
    </citation>
    <scope>IDENTIFICATION</scope>
</reference>
<reference evidence="1" key="1">
    <citation type="submission" date="2015-11" db="EMBL/GenBank/DDBJ databases">
        <authorList>
            <consortium name="International Coturnix japonica Genome Analysis Consortium"/>
            <person name="Warren W."/>
            <person name="Burt D.W."/>
            <person name="Antin P.B."/>
            <person name="Lanford R."/>
            <person name="Gros J."/>
            <person name="Wilson R.K."/>
        </authorList>
    </citation>
    <scope>NUCLEOTIDE SEQUENCE [LARGE SCALE GENOMIC DNA]</scope>
</reference>
<evidence type="ECO:0000313" key="1">
    <source>
        <dbReference type="Ensembl" id="ENSCJPP00005005193.1"/>
    </source>
</evidence>
<sequence length="116" mass="12354">VLPVQPVGFITSDEELGAVGVRVPHKPHPTWSRVLQDEVFIIKLLPIDGFSSGAVVVGEVPSLAHELGDDAVEAAPLEAKAFLLGAEAAEVFCSRQRAEVSTALHSLSSNNPFFRP</sequence>